<dbReference type="PROSITE" id="PS51285">
    <property type="entry name" value="AGC_KINASE_CTER"/>
    <property type="match status" value="1"/>
</dbReference>
<dbReference type="InterPro" id="IPR000961">
    <property type="entry name" value="AGC-kinase_C"/>
</dbReference>
<dbReference type="Pfam" id="PF00433">
    <property type="entry name" value="Pkinase_C"/>
    <property type="match status" value="1"/>
</dbReference>
<evidence type="ECO:0000256" key="2">
    <source>
        <dbReference type="RuleBase" id="RU000304"/>
    </source>
</evidence>
<dbReference type="FunFam" id="3.30.200.20:FF:000587">
    <property type="entry name" value="Non-specific serine/threonine protein kinase"/>
    <property type="match status" value="1"/>
</dbReference>
<keyword evidence="2" id="KW-0418">Kinase</keyword>
<dbReference type="OrthoDB" id="63267at2759"/>
<dbReference type="Gene3D" id="3.30.200.20">
    <property type="entry name" value="Phosphorylase Kinase, domain 1"/>
    <property type="match status" value="2"/>
</dbReference>
<dbReference type="EMBL" id="HG994588">
    <property type="protein sequence ID" value="CAF3047174.1"/>
    <property type="molecule type" value="Genomic_DNA"/>
</dbReference>
<reference evidence="3" key="1">
    <citation type="submission" date="2021-02" db="EMBL/GenBank/DDBJ databases">
        <authorList>
            <person name="Bekaert M."/>
        </authorList>
    </citation>
    <scope>NUCLEOTIDE SEQUENCE</scope>
    <source>
        <strain evidence="3">IoA-00</strain>
    </source>
</reference>
<evidence type="ECO:0000313" key="3">
    <source>
        <dbReference type="EMBL" id="CAF3047174.1"/>
    </source>
</evidence>
<dbReference type="SMART" id="SM00220">
    <property type="entry name" value="S_TKc"/>
    <property type="match status" value="1"/>
</dbReference>
<sequence length="406" mass="45261">MAGVFDIDIDIDPSMGGGLNNGRDSEPEEEADLSVSKEVGLPDLQSMNERLLNDPSVETLDLSEVSSYSSNGGKAAGTSDFELRRVLGKGGYGKVFQVCKVTGEDTGKIFAMKVLKKATIVRNQKETAHTKAERNILEAVKHPFIVDLLYAFQTKGKLYLILEFCSGGELFTHLDREGIFMEEKACFYVAEIILALEHLHHQGIIYRDLKPENILLDAQGHVKLTDFGLCKESIVGNSVTHTFCGTIEYMAPEILTRSGHAKEVDWWSLGALMYDMLTGAPPFTAENHAKDLIKKLLKRQVTCRLGYGPTDAKCIRHHPFFKLIDWGDVINRKLEPPFKPSLVGDEDVSQFDSKFTKQTPVDSPCTTSLSESVNLMFQGFTYVAPSVLEDKDSDFQPRFLCLIKSY</sequence>
<feature type="binding site" evidence="1">
    <location>
        <position position="113"/>
    </location>
    <ligand>
        <name>ATP</name>
        <dbReference type="ChEBI" id="CHEBI:30616"/>
    </ligand>
</feature>
<dbReference type="InterPro" id="IPR017441">
    <property type="entry name" value="Protein_kinase_ATP_BS"/>
</dbReference>
<dbReference type="InterPro" id="IPR008271">
    <property type="entry name" value="Ser/Thr_kinase_AS"/>
</dbReference>
<dbReference type="InterPro" id="IPR017892">
    <property type="entry name" value="Pkinase_C"/>
</dbReference>
<name>A0A7R8D6U5_LEPSM</name>
<keyword evidence="1 2" id="KW-0067">ATP-binding</keyword>
<dbReference type="Gene3D" id="1.10.510.10">
    <property type="entry name" value="Transferase(Phosphotransferase) domain 1"/>
    <property type="match status" value="2"/>
</dbReference>
<dbReference type="GO" id="GO:0005524">
    <property type="term" value="F:ATP binding"/>
    <property type="evidence" value="ECO:0007669"/>
    <property type="project" value="UniProtKB-UniRule"/>
</dbReference>
<protein>
    <submittedName>
        <fullName evidence="3">RPS6KB</fullName>
        <ecNumber evidence="3">2.7.11.1</ecNumber>
    </submittedName>
</protein>
<keyword evidence="3" id="KW-0808">Transferase</keyword>
<dbReference type="AlphaFoldDB" id="A0A7R8D6U5"/>
<evidence type="ECO:0000256" key="1">
    <source>
        <dbReference type="PROSITE-ProRule" id="PRU10141"/>
    </source>
</evidence>
<gene>
    <name evidence="3" type="ORF">LSAA_15153</name>
</gene>
<dbReference type="InterPro" id="IPR000719">
    <property type="entry name" value="Prot_kinase_dom"/>
</dbReference>
<keyword evidence="1 2" id="KW-0547">Nucleotide-binding</keyword>
<keyword evidence="2" id="KW-0723">Serine/threonine-protein kinase</keyword>
<dbReference type="FunFam" id="1.10.510.10:FF:000048">
    <property type="entry name" value="Protein kinase C"/>
    <property type="match status" value="1"/>
</dbReference>
<accession>A0A7R8D6U5</accession>
<dbReference type="SMART" id="SM00133">
    <property type="entry name" value="S_TK_X"/>
    <property type="match status" value="1"/>
</dbReference>
<dbReference type="Proteomes" id="UP000675881">
    <property type="component" value="Chromosome 9"/>
</dbReference>
<dbReference type="GO" id="GO:0004674">
    <property type="term" value="F:protein serine/threonine kinase activity"/>
    <property type="evidence" value="ECO:0007669"/>
    <property type="project" value="UniProtKB-KW"/>
</dbReference>
<keyword evidence="4" id="KW-1185">Reference proteome</keyword>
<dbReference type="InterPro" id="IPR011009">
    <property type="entry name" value="Kinase-like_dom_sf"/>
</dbReference>
<dbReference type="Pfam" id="PF00069">
    <property type="entry name" value="Pkinase"/>
    <property type="match status" value="1"/>
</dbReference>
<dbReference type="CDD" id="cd05584">
    <property type="entry name" value="STKc_p70S6K"/>
    <property type="match status" value="1"/>
</dbReference>
<evidence type="ECO:0000313" key="4">
    <source>
        <dbReference type="Proteomes" id="UP000675881"/>
    </source>
</evidence>
<dbReference type="SUPFAM" id="SSF56112">
    <property type="entry name" value="Protein kinase-like (PK-like)"/>
    <property type="match status" value="1"/>
</dbReference>
<organism evidence="3 4">
    <name type="scientific">Lepeophtheirus salmonis</name>
    <name type="common">Salmon louse</name>
    <name type="synonym">Caligus salmonis</name>
    <dbReference type="NCBI Taxonomy" id="72036"/>
    <lineage>
        <taxon>Eukaryota</taxon>
        <taxon>Metazoa</taxon>
        <taxon>Ecdysozoa</taxon>
        <taxon>Arthropoda</taxon>
        <taxon>Crustacea</taxon>
        <taxon>Multicrustacea</taxon>
        <taxon>Hexanauplia</taxon>
        <taxon>Copepoda</taxon>
        <taxon>Siphonostomatoida</taxon>
        <taxon>Caligidae</taxon>
        <taxon>Lepeophtheirus</taxon>
    </lineage>
</organism>
<proteinExistence type="inferred from homology"/>
<dbReference type="PANTHER" id="PTHR24351">
    <property type="entry name" value="RIBOSOMAL PROTEIN S6 KINASE"/>
    <property type="match status" value="1"/>
</dbReference>
<comment type="similarity">
    <text evidence="2">Belongs to the protein kinase superfamily.</text>
</comment>
<dbReference type="PROSITE" id="PS00108">
    <property type="entry name" value="PROTEIN_KINASE_ST"/>
    <property type="match status" value="1"/>
</dbReference>
<dbReference type="PROSITE" id="PS50011">
    <property type="entry name" value="PROTEIN_KINASE_DOM"/>
    <property type="match status" value="1"/>
</dbReference>
<dbReference type="EC" id="2.7.11.1" evidence="3"/>
<dbReference type="PROSITE" id="PS00107">
    <property type="entry name" value="PROTEIN_KINASE_ATP"/>
    <property type="match status" value="1"/>
</dbReference>